<dbReference type="InterPro" id="IPR039261">
    <property type="entry name" value="FNR_nucleotide-bd"/>
</dbReference>
<gene>
    <name evidence="9" type="primary">NOX4</name>
    <name evidence="9" type="ORF">HK100_007810</name>
</gene>
<dbReference type="PANTHER" id="PTHR11972">
    <property type="entry name" value="NADPH OXIDASE"/>
    <property type="match status" value="1"/>
</dbReference>
<keyword evidence="3 7" id="KW-1133">Transmembrane helix</keyword>
<evidence type="ECO:0000313" key="10">
    <source>
        <dbReference type="Proteomes" id="UP001211907"/>
    </source>
</evidence>
<dbReference type="Proteomes" id="UP001211907">
    <property type="component" value="Unassembled WGS sequence"/>
</dbReference>
<feature type="transmembrane region" description="Helical" evidence="7">
    <location>
        <begin position="7"/>
        <end position="29"/>
    </location>
</feature>
<dbReference type="AlphaFoldDB" id="A0AAD5X6Q1"/>
<keyword evidence="4" id="KW-0560">Oxidoreductase</keyword>
<evidence type="ECO:0000256" key="4">
    <source>
        <dbReference type="ARBA" id="ARBA00023002"/>
    </source>
</evidence>
<dbReference type="Gene3D" id="3.40.50.80">
    <property type="entry name" value="Nucleotide-binding domain of ferredoxin-NADP reductase (FNR) module"/>
    <property type="match status" value="1"/>
</dbReference>
<dbReference type="Pfam" id="PF08022">
    <property type="entry name" value="FAD_binding_8"/>
    <property type="match status" value="1"/>
</dbReference>
<feature type="transmembrane region" description="Helical" evidence="7">
    <location>
        <begin position="95"/>
        <end position="115"/>
    </location>
</feature>
<keyword evidence="2 7" id="KW-0812">Transmembrane</keyword>
<dbReference type="GO" id="GO:0006811">
    <property type="term" value="P:monoatomic ion transport"/>
    <property type="evidence" value="ECO:0007669"/>
    <property type="project" value="UniProtKB-KW"/>
</dbReference>
<keyword evidence="5" id="KW-0813">Transport</keyword>
<keyword evidence="10" id="KW-1185">Reference proteome</keyword>
<name>A0AAD5X6Q1_9FUNG</name>
<dbReference type="CDD" id="cd06186">
    <property type="entry name" value="NOX_Duox_like_FAD_NADP"/>
    <property type="match status" value="1"/>
</dbReference>
<keyword evidence="6 7" id="KW-0472">Membrane</keyword>
<evidence type="ECO:0000256" key="1">
    <source>
        <dbReference type="ARBA" id="ARBA00004141"/>
    </source>
</evidence>
<keyword evidence="5" id="KW-0406">Ion transport</keyword>
<proteinExistence type="predicted"/>
<evidence type="ECO:0000256" key="3">
    <source>
        <dbReference type="ARBA" id="ARBA00022989"/>
    </source>
</evidence>
<dbReference type="Pfam" id="PF01794">
    <property type="entry name" value="Ferric_reduct"/>
    <property type="match status" value="1"/>
</dbReference>
<dbReference type="InterPro" id="IPR013130">
    <property type="entry name" value="Fe3_Rdtase_TM_dom"/>
</dbReference>
<comment type="caution">
    <text evidence="9">The sequence shown here is derived from an EMBL/GenBank/DDBJ whole genome shotgun (WGS) entry which is preliminary data.</text>
</comment>
<evidence type="ECO:0000256" key="5">
    <source>
        <dbReference type="ARBA" id="ARBA00023065"/>
    </source>
</evidence>
<dbReference type="GO" id="GO:0005886">
    <property type="term" value="C:plasma membrane"/>
    <property type="evidence" value="ECO:0007669"/>
    <property type="project" value="TreeGrafter"/>
</dbReference>
<feature type="transmembrane region" description="Helical" evidence="7">
    <location>
        <begin position="135"/>
        <end position="159"/>
    </location>
</feature>
<protein>
    <submittedName>
        <fullName evidence="9">NADPH oxidase 4</fullName>
    </submittedName>
</protein>
<evidence type="ECO:0000256" key="6">
    <source>
        <dbReference type="ARBA" id="ARBA00023136"/>
    </source>
</evidence>
<dbReference type="PANTHER" id="PTHR11972:SF69">
    <property type="entry name" value="FERRIC REDUCTION OXIDASE 6-RELATED"/>
    <property type="match status" value="1"/>
</dbReference>
<dbReference type="SUPFAM" id="SSF52343">
    <property type="entry name" value="Ferredoxin reductase-like, C-terminal NADP-linked domain"/>
    <property type="match status" value="1"/>
</dbReference>
<reference evidence="9" key="1">
    <citation type="submission" date="2020-05" db="EMBL/GenBank/DDBJ databases">
        <title>Phylogenomic resolution of chytrid fungi.</title>
        <authorList>
            <person name="Stajich J.E."/>
            <person name="Amses K."/>
            <person name="Simmons R."/>
            <person name="Seto K."/>
            <person name="Myers J."/>
            <person name="Bonds A."/>
            <person name="Quandt C.A."/>
            <person name="Barry K."/>
            <person name="Liu P."/>
            <person name="Grigoriev I."/>
            <person name="Longcore J.E."/>
            <person name="James T.Y."/>
        </authorList>
    </citation>
    <scope>NUCLEOTIDE SEQUENCE</scope>
    <source>
        <strain evidence="9">JEL0513</strain>
    </source>
</reference>
<dbReference type="InterPro" id="IPR017938">
    <property type="entry name" value="Riboflavin_synthase-like_b-brl"/>
</dbReference>
<dbReference type="InterPro" id="IPR017927">
    <property type="entry name" value="FAD-bd_FR_type"/>
</dbReference>
<dbReference type="GO" id="GO:0016491">
    <property type="term" value="F:oxidoreductase activity"/>
    <property type="evidence" value="ECO:0007669"/>
    <property type="project" value="UniProtKB-KW"/>
</dbReference>
<dbReference type="SUPFAM" id="SSF63380">
    <property type="entry name" value="Riboflavin synthase domain-like"/>
    <property type="match status" value="1"/>
</dbReference>
<evidence type="ECO:0000256" key="2">
    <source>
        <dbReference type="ARBA" id="ARBA00022692"/>
    </source>
</evidence>
<dbReference type="EMBL" id="JADGJH010003707">
    <property type="protein sequence ID" value="KAJ3089276.1"/>
    <property type="molecule type" value="Genomic_DNA"/>
</dbReference>
<sequence length="509" mass="56204">MTFKYSLRQILFGVVSLAFFPASFVLVYLQQDQPWMCFSNTCIDATSSMQTLIRKDLAGFYIFLALSGATLILAKTHRKTSKLLSKRVSKTSSITAAELSWFIFALVALAASFAWDIQYWWFRRLSGWKDSQSSLVFQTLFDASGNVLSVIVGFVVLPVSKNSFLATFMNLPYTSLVRLHIWFGRLLFWCSIFHAVMSDVAPNKKQLPVVDTANVITNGAQQETFGYGLCMYTVDGFTRLTARLFPDSVTSVIFEECGYITVTIATTKAGAAKPGQFMRVNFPSVSLLEYHPWSIARASDESVTFMFGVGVDGEWGSKVAEKLKSLDKGATSGNKILAYLQGPYGKEIGIIAQEKEQPHDLVLFYVGGTGFAATVKAIDIILARNGANVDDTGKTKVVLAWSARRNKLAEISLLQSWQNVSREYLELELFQTGNGSHTVVTSAVNELHMNLNSKLKNHVSLGNEKIDLKVGVFICGPPGFTKDALKSVSIFSAENPNVSLDVEVESFNL</sequence>
<dbReference type="PROSITE" id="PS51384">
    <property type="entry name" value="FAD_FR"/>
    <property type="match status" value="1"/>
</dbReference>
<accession>A0AAD5X6Q1</accession>
<evidence type="ECO:0000259" key="8">
    <source>
        <dbReference type="PROSITE" id="PS51384"/>
    </source>
</evidence>
<evidence type="ECO:0000313" key="9">
    <source>
        <dbReference type="EMBL" id="KAJ3089276.1"/>
    </source>
</evidence>
<dbReference type="InterPro" id="IPR013112">
    <property type="entry name" value="FAD-bd_8"/>
</dbReference>
<evidence type="ECO:0000256" key="7">
    <source>
        <dbReference type="SAM" id="Phobius"/>
    </source>
</evidence>
<feature type="transmembrane region" description="Helical" evidence="7">
    <location>
        <begin position="57"/>
        <end position="74"/>
    </location>
</feature>
<comment type="subcellular location">
    <subcellularLocation>
        <location evidence="1">Membrane</location>
        <topology evidence="1">Multi-pass membrane protein</topology>
    </subcellularLocation>
</comment>
<organism evidence="9 10">
    <name type="scientific">Physocladia obscura</name>
    <dbReference type="NCBI Taxonomy" id="109957"/>
    <lineage>
        <taxon>Eukaryota</taxon>
        <taxon>Fungi</taxon>
        <taxon>Fungi incertae sedis</taxon>
        <taxon>Chytridiomycota</taxon>
        <taxon>Chytridiomycota incertae sedis</taxon>
        <taxon>Chytridiomycetes</taxon>
        <taxon>Chytridiales</taxon>
        <taxon>Chytriomycetaceae</taxon>
        <taxon>Physocladia</taxon>
    </lineage>
</organism>
<dbReference type="InterPro" id="IPR050369">
    <property type="entry name" value="RBOH/FRE"/>
</dbReference>
<feature type="domain" description="FAD-binding FR-type" evidence="8">
    <location>
        <begin position="202"/>
        <end position="350"/>
    </location>
</feature>